<keyword evidence="5" id="KW-1185">Reference proteome</keyword>
<dbReference type="STRING" id="326474.AWB65_06126"/>
<dbReference type="GO" id="GO:0016829">
    <property type="term" value="F:lyase activity"/>
    <property type="evidence" value="ECO:0007669"/>
    <property type="project" value="InterPro"/>
</dbReference>
<feature type="domain" description="MmgE/PrpD N-terminal" evidence="2">
    <location>
        <begin position="10"/>
        <end position="249"/>
    </location>
</feature>
<organism evidence="4 5">
    <name type="scientific">Caballeronia humi</name>
    <dbReference type="NCBI Taxonomy" id="326474"/>
    <lineage>
        <taxon>Bacteria</taxon>
        <taxon>Pseudomonadati</taxon>
        <taxon>Pseudomonadota</taxon>
        <taxon>Betaproteobacteria</taxon>
        <taxon>Burkholderiales</taxon>
        <taxon>Burkholderiaceae</taxon>
        <taxon>Caballeronia</taxon>
    </lineage>
</organism>
<proteinExistence type="inferred from homology"/>
<dbReference type="Proteomes" id="UP000054977">
    <property type="component" value="Unassembled WGS sequence"/>
</dbReference>
<dbReference type="SUPFAM" id="SSF103378">
    <property type="entry name" value="2-methylcitrate dehydratase PrpD"/>
    <property type="match status" value="1"/>
</dbReference>
<evidence type="ECO:0000313" key="4">
    <source>
        <dbReference type="EMBL" id="SAL65047.1"/>
    </source>
</evidence>
<reference evidence="4" key="1">
    <citation type="submission" date="2016-01" db="EMBL/GenBank/DDBJ databases">
        <authorList>
            <person name="Peeters C."/>
        </authorList>
    </citation>
    <scope>NUCLEOTIDE SEQUENCE [LARGE SCALE GENOMIC DNA]</scope>
    <source>
        <strain evidence="4">LMG 22934</strain>
    </source>
</reference>
<dbReference type="PANTHER" id="PTHR16943">
    <property type="entry name" value="2-METHYLCITRATE DEHYDRATASE-RELATED"/>
    <property type="match status" value="1"/>
</dbReference>
<dbReference type="InterPro" id="IPR045337">
    <property type="entry name" value="MmgE_PrpD_C"/>
</dbReference>
<comment type="similarity">
    <text evidence="1">Belongs to the PrpD family.</text>
</comment>
<sequence>MNVRDLSLSERVARFVADTAYEDLPAAVVAKAKRHMLDTLGAALAGAHTAQSRQARGVMNAPGGAVVWGTTMSASARDAAFNNGVAAHALELDDSGGCDHSGAVVLPAAIAALSCLQRPVSGKEFVTAVVLGYDVARRVLEACGGYAAHNGRGWHSTMTCGVFGAAAASARSLGLDASGISAALGHAASFSGGLWAFIHDGSQTKRLHSGRAAEGGLSAALLAASGVTGPTQIFEDGWGGFLRAFAQDTQQPEALTAELGATWKIMRCSIKPHACCRSTHAAVDATLALAADGKSVTHVHVRLSAFVNGMCGDRRPVNLASAQMSMPYAIAASLVFGDANIESFLETRRNDPRVHAMMERITLEPDESMADLDEPEVTVTYADGSARSCRIEIPLGDPRNPLDDARLFAKYRSLAQVSIGEVEAKGLTDFVLGIDDVCDVRAISTMLQTQEARRMDSSVLEIA</sequence>
<evidence type="ECO:0000259" key="3">
    <source>
        <dbReference type="Pfam" id="PF19305"/>
    </source>
</evidence>
<feature type="domain" description="MmgE/PrpD C-terminal" evidence="3">
    <location>
        <begin position="273"/>
        <end position="427"/>
    </location>
</feature>
<comment type="caution">
    <text evidence="4">The sequence shown here is derived from an EMBL/GenBank/DDBJ whole genome shotgun (WGS) entry which is preliminary data.</text>
</comment>
<name>A0A158J861_9BURK</name>
<protein>
    <submittedName>
        <fullName evidence="4">MmgE/PrpD family protein</fullName>
    </submittedName>
</protein>
<dbReference type="InterPro" id="IPR042183">
    <property type="entry name" value="MmgE/PrpD_sf_1"/>
</dbReference>
<dbReference type="RefSeq" id="WP_087670672.1">
    <property type="nucleotide sequence ID" value="NZ_FCNW02000066.1"/>
</dbReference>
<dbReference type="AlphaFoldDB" id="A0A158J861"/>
<dbReference type="PANTHER" id="PTHR16943:SF8">
    <property type="entry name" value="2-METHYLCITRATE DEHYDRATASE"/>
    <property type="match status" value="1"/>
</dbReference>
<dbReference type="Pfam" id="PF03972">
    <property type="entry name" value="MmgE_PrpD_N"/>
    <property type="match status" value="1"/>
</dbReference>
<dbReference type="Pfam" id="PF19305">
    <property type="entry name" value="MmgE_PrpD_C"/>
    <property type="match status" value="1"/>
</dbReference>
<dbReference type="InterPro" id="IPR036148">
    <property type="entry name" value="MmgE/PrpD_sf"/>
</dbReference>
<dbReference type="InterPro" id="IPR005656">
    <property type="entry name" value="MmgE_PrpD"/>
</dbReference>
<dbReference type="OrthoDB" id="9797528at2"/>
<evidence type="ECO:0000259" key="2">
    <source>
        <dbReference type="Pfam" id="PF03972"/>
    </source>
</evidence>
<dbReference type="Gene3D" id="1.10.4100.10">
    <property type="entry name" value="2-methylcitrate dehydratase PrpD"/>
    <property type="match status" value="1"/>
</dbReference>
<evidence type="ECO:0000313" key="5">
    <source>
        <dbReference type="Proteomes" id="UP000054977"/>
    </source>
</evidence>
<accession>A0A158J861</accession>
<dbReference type="EMBL" id="FCNW02000066">
    <property type="protein sequence ID" value="SAL65047.1"/>
    <property type="molecule type" value="Genomic_DNA"/>
</dbReference>
<gene>
    <name evidence="4" type="ORF">AWB65_06126</name>
</gene>
<dbReference type="InterPro" id="IPR042188">
    <property type="entry name" value="MmgE/PrpD_sf_2"/>
</dbReference>
<evidence type="ECO:0000256" key="1">
    <source>
        <dbReference type="ARBA" id="ARBA00006174"/>
    </source>
</evidence>
<dbReference type="InterPro" id="IPR045336">
    <property type="entry name" value="MmgE_PrpD_N"/>
</dbReference>
<dbReference type="Gene3D" id="3.30.1330.120">
    <property type="entry name" value="2-methylcitrate dehydratase PrpD"/>
    <property type="match status" value="1"/>
</dbReference>